<reference evidence="1 2" key="1">
    <citation type="submission" date="2019-02" db="EMBL/GenBank/DDBJ databases">
        <title>Genomic Encyclopedia of Type Strains, Phase IV (KMG-IV): sequencing the most valuable type-strain genomes for metagenomic binning, comparative biology and taxonomic classification.</title>
        <authorList>
            <person name="Goeker M."/>
        </authorList>
    </citation>
    <scope>NUCLEOTIDE SEQUENCE [LARGE SCALE GENOMIC DNA]</scope>
    <source>
        <strain evidence="1 2">DSM 19570</strain>
    </source>
</reference>
<accession>A0A4Q7W0D7</accession>
<keyword evidence="2" id="KW-1185">Reference proteome</keyword>
<dbReference type="SUPFAM" id="SSF56935">
    <property type="entry name" value="Porins"/>
    <property type="match status" value="1"/>
</dbReference>
<evidence type="ECO:0008006" key="3">
    <source>
        <dbReference type="Google" id="ProtNLM"/>
    </source>
</evidence>
<evidence type="ECO:0000313" key="1">
    <source>
        <dbReference type="EMBL" id="RZU02275.1"/>
    </source>
</evidence>
<comment type="caution">
    <text evidence="1">The sequence shown here is derived from an EMBL/GenBank/DDBJ whole genome shotgun (WGS) entry which is preliminary data.</text>
</comment>
<sequence length="440" mass="48461">MRTPSCGQHPHRQERYLLASVGLLLVCARVGAQESAGEPAAAGANDPLPYFLRVSQGFAHDDNLFRVPDEFVKTSDWVSSTALIGGFDQPFGRQRGYGNVTLRGNAYKDQSQLNNFSYDLRTGLDWSTVERLSGNVDLKLAQSLARFSDYGSTARERSGKNQELSQYIGTRVQYGITAAIALEALVNYQNIDYTAEAFDDRARRALTYGGGVKFAPRGVWTLGLGARHTDGTYPRSVVVNGQFAPDDYTRDSIDLTARLNATGLSTFSGRLSYTREEHELDTTRDFKGWTGQIGWNYQATGKLNFGLSYLRDTGTNTSTTGASGVETFLTDARLTDRFGIDGTWDATGKIQVKAGVEYWRNTFDDQFTQIDIGGQVISASGQTADNYLYTLLARYQATRSFGLECGARYEDRDTSITTARTIVGFKATMAYCNATLSLRG</sequence>
<dbReference type="AlphaFoldDB" id="A0A4Q7W0D7"/>
<gene>
    <name evidence="1" type="ORF">EV670_0298</name>
</gene>
<organism evidence="1 2">
    <name type="scientific">Rivibacter subsaxonicus</name>
    <dbReference type="NCBI Taxonomy" id="457575"/>
    <lineage>
        <taxon>Bacteria</taxon>
        <taxon>Pseudomonadati</taxon>
        <taxon>Pseudomonadota</taxon>
        <taxon>Betaproteobacteria</taxon>
        <taxon>Burkholderiales</taxon>
        <taxon>Rivibacter</taxon>
    </lineage>
</organism>
<dbReference type="EMBL" id="SHKP01000004">
    <property type="protein sequence ID" value="RZU02275.1"/>
    <property type="molecule type" value="Genomic_DNA"/>
</dbReference>
<protein>
    <recommendedName>
        <fullName evidence="3">Beta-barrel porin 2</fullName>
    </recommendedName>
</protein>
<dbReference type="Proteomes" id="UP000293671">
    <property type="component" value="Unassembled WGS sequence"/>
</dbReference>
<name>A0A4Q7W0D7_9BURK</name>
<proteinExistence type="predicted"/>
<evidence type="ECO:0000313" key="2">
    <source>
        <dbReference type="Proteomes" id="UP000293671"/>
    </source>
</evidence>